<reference evidence="3" key="1">
    <citation type="journal article" date="2007" name="Nature">
        <title>The grapevine genome sequence suggests ancestral hexaploidization in major angiosperm phyla.</title>
        <authorList>
            <consortium name="The French-Italian Public Consortium for Grapevine Genome Characterization."/>
            <person name="Jaillon O."/>
            <person name="Aury J.-M."/>
            <person name="Noel B."/>
            <person name="Policriti A."/>
            <person name="Clepet C."/>
            <person name="Casagrande A."/>
            <person name="Choisne N."/>
            <person name="Aubourg S."/>
            <person name="Vitulo N."/>
            <person name="Jubin C."/>
            <person name="Vezzi A."/>
            <person name="Legeai F."/>
            <person name="Hugueney P."/>
            <person name="Dasilva C."/>
            <person name="Horner D."/>
            <person name="Mica E."/>
            <person name="Jublot D."/>
            <person name="Poulain J."/>
            <person name="Bruyere C."/>
            <person name="Billault A."/>
            <person name="Segurens B."/>
            <person name="Gouyvenoux M."/>
            <person name="Ugarte E."/>
            <person name="Cattonaro F."/>
            <person name="Anthouard V."/>
            <person name="Vico V."/>
            <person name="Del Fabbro C."/>
            <person name="Alaux M."/>
            <person name="Di Gaspero G."/>
            <person name="Dumas V."/>
            <person name="Felice N."/>
            <person name="Paillard S."/>
            <person name="Juman I."/>
            <person name="Moroldo M."/>
            <person name="Scalabrin S."/>
            <person name="Canaguier A."/>
            <person name="Le Clainche I."/>
            <person name="Malacrida G."/>
            <person name="Durand E."/>
            <person name="Pesole G."/>
            <person name="Laucou V."/>
            <person name="Chatelet P."/>
            <person name="Merdinoglu D."/>
            <person name="Delledonne M."/>
            <person name="Pezzotti M."/>
            <person name="Lecharny A."/>
            <person name="Scarpelli C."/>
            <person name="Artiguenave F."/>
            <person name="Pe M.E."/>
            <person name="Valle G."/>
            <person name="Morgante M."/>
            <person name="Caboche M."/>
            <person name="Adam-Blondon A.-F."/>
            <person name="Weissenbach J."/>
            <person name="Quetier F."/>
            <person name="Wincker P."/>
        </authorList>
    </citation>
    <scope>NUCLEOTIDE SEQUENCE [LARGE SCALE GENOMIC DNA]</scope>
    <source>
        <strain evidence="3">cv. Pinot noir / PN40024</strain>
    </source>
</reference>
<evidence type="ECO:0000313" key="3">
    <source>
        <dbReference type="Proteomes" id="UP000009183"/>
    </source>
</evidence>
<dbReference type="EMBL" id="FN595504">
    <property type="protein sequence ID" value="CBI24248.3"/>
    <property type="molecule type" value="Genomic_DNA"/>
</dbReference>
<organism evidence="2 3">
    <name type="scientific">Vitis vinifera</name>
    <name type="common">Grape</name>
    <dbReference type="NCBI Taxonomy" id="29760"/>
    <lineage>
        <taxon>Eukaryota</taxon>
        <taxon>Viridiplantae</taxon>
        <taxon>Streptophyta</taxon>
        <taxon>Embryophyta</taxon>
        <taxon>Tracheophyta</taxon>
        <taxon>Spermatophyta</taxon>
        <taxon>Magnoliopsida</taxon>
        <taxon>eudicotyledons</taxon>
        <taxon>Gunneridae</taxon>
        <taxon>Pentapetalae</taxon>
        <taxon>rosids</taxon>
        <taxon>Vitales</taxon>
        <taxon>Vitaceae</taxon>
        <taxon>Viteae</taxon>
        <taxon>Vitis</taxon>
    </lineage>
</organism>
<accession>D7T169</accession>
<protein>
    <submittedName>
        <fullName evidence="2">Uncharacterized protein</fullName>
    </submittedName>
</protein>
<feature type="compositionally biased region" description="Polar residues" evidence="1">
    <location>
        <begin position="71"/>
        <end position="80"/>
    </location>
</feature>
<dbReference type="PaxDb" id="29760-VIT_06s0009g03270.t01"/>
<evidence type="ECO:0000313" key="2">
    <source>
        <dbReference type="EMBL" id="CBI24248.3"/>
    </source>
</evidence>
<dbReference type="AlphaFoldDB" id="D7T169"/>
<feature type="region of interest" description="Disordered" evidence="1">
    <location>
        <begin position="61"/>
        <end position="80"/>
    </location>
</feature>
<sequence>MLIFSVLFQFYRMSPNRSFSGRAGTYEDIAGFIIFRCGTTQKENNMELQYLSWGPTTCRGHHSGAAPMSPPNTRKTSTSTSLFKYSTTSVNSSPILPTIMKLTSPHD</sequence>
<proteinExistence type="predicted"/>
<dbReference type="InParanoid" id="D7T169"/>
<dbReference type="Proteomes" id="UP000009183">
    <property type="component" value="Chromosome 6"/>
</dbReference>
<evidence type="ECO:0000256" key="1">
    <source>
        <dbReference type="SAM" id="MobiDB-lite"/>
    </source>
</evidence>
<gene>
    <name evidence="2" type="ordered locus">VIT_06s0009g03270</name>
</gene>
<dbReference type="HOGENOM" id="CLU_2214813_0_0_1"/>
<name>D7T169_VITVI</name>
<keyword evidence="3" id="KW-1185">Reference proteome</keyword>